<sequence length="494" mass="52606">MKMRLVSVMFLLAGMLAVNAQNGTAKKKEIIANGGFIQTPITNVAYTPTRSVAGLPDLTVAAENSVNAVVHIKVETKQRTMMRGDMDDDPFFNFFFGPNGGGSQRQLEPQKASGSGVIISTDGYIVTNNHVVSEADNIQVVLNDKRTFTATVIGTDPNTDIALLKIEAKDLPTLVFGNSDDLKLGEWVLAIGNPFNLTSTVTAGIVSAKARNINIISSKTPIESFIQTDAAINPGNSGGALVNTKGELIGINTAIASQTGSYAGYGFAVPVSIVSKVVADIKQYGAVQRALMGVQIRDIDDDFAKEKKIKVLDGVYVAEVNDLSAAKDAGIKEGDIITKINGVAVKSSAELQEQVGRHRPGDKIDVSFVREGKDKTVAVTLKNQQGDTKVVKNKGMEVLGASLEEVGDDLKQKLRISGGVQVVGLQKNSLLSEAGVQKGFVIIKINNKPIRKVTDLEGAVKANNSADEQDRALFITGIYPNGKVAYYAIDPTKD</sequence>
<feature type="binding site" evidence="8">
    <location>
        <position position="160"/>
    </location>
    <ligand>
        <name>substrate</name>
    </ligand>
</feature>
<dbReference type="InterPro" id="IPR036034">
    <property type="entry name" value="PDZ_sf"/>
</dbReference>
<feature type="active site" description="Charge relay system" evidence="7">
    <location>
        <position position="237"/>
    </location>
</feature>
<organism evidence="11 12">
    <name type="scientific">Paludibacter jiangxiensis</name>
    <dbReference type="NCBI Taxonomy" id="681398"/>
    <lineage>
        <taxon>Bacteria</taxon>
        <taxon>Pseudomonadati</taxon>
        <taxon>Bacteroidota</taxon>
        <taxon>Bacteroidia</taxon>
        <taxon>Bacteroidales</taxon>
        <taxon>Paludibacteraceae</taxon>
        <taxon>Paludibacter</taxon>
    </lineage>
</organism>
<dbReference type="Proteomes" id="UP000076586">
    <property type="component" value="Unassembled WGS sequence"/>
</dbReference>
<dbReference type="EMBL" id="BDCR01000004">
    <property type="protein sequence ID" value="GAT63490.1"/>
    <property type="molecule type" value="Genomic_DNA"/>
</dbReference>
<feature type="chain" id="PRO_5007905196" evidence="9">
    <location>
        <begin position="21"/>
        <end position="494"/>
    </location>
</feature>
<evidence type="ECO:0000256" key="5">
    <source>
        <dbReference type="ARBA" id="ARBA00022801"/>
    </source>
</evidence>
<keyword evidence="3 9" id="KW-0732">Signal</keyword>
<evidence type="ECO:0000256" key="7">
    <source>
        <dbReference type="PIRSR" id="PIRSR611782-1"/>
    </source>
</evidence>
<dbReference type="AlphaFoldDB" id="A0A171ABP8"/>
<feature type="active site" description="Charge relay system" evidence="7">
    <location>
        <position position="130"/>
    </location>
</feature>
<dbReference type="STRING" id="681398.PJIAN_428"/>
<evidence type="ECO:0000256" key="1">
    <source>
        <dbReference type="ARBA" id="ARBA00010541"/>
    </source>
</evidence>
<dbReference type="FunFam" id="2.40.10.10:FF:000001">
    <property type="entry name" value="Periplasmic serine protease DegS"/>
    <property type="match status" value="1"/>
</dbReference>
<dbReference type="InterPro" id="IPR009003">
    <property type="entry name" value="Peptidase_S1_PA"/>
</dbReference>
<dbReference type="SUPFAM" id="SSF50156">
    <property type="entry name" value="PDZ domain-like"/>
    <property type="match status" value="2"/>
</dbReference>
<keyword evidence="6" id="KW-0720">Serine protease</keyword>
<dbReference type="GO" id="GO:0006508">
    <property type="term" value="P:proteolysis"/>
    <property type="evidence" value="ECO:0007669"/>
    <property type="project" value="UniProtKB-KW"/>
</dbReference>
<dbReference type="NCBIfam" id="TIGR02037">
    <property type="entry name" value="degP_htrA_DO"/>
    <property type="match status" value="1"/>
</dbReference>
<dbReference type="Gene3D" id="2.40.10.120">
    <property type="match status" value="1"/>
</dbReference>
<dbReference type="InterPro" id="IPR001940">
    <property type="entry name" value="Peptidase_S1C"/>
</dbReference>
<evidence type="ECO:0000313" key="12">
    <source>
        <dbReference type="Proteomes" id="UP000076586"/>
    </source>
</evidence>
<dbReference type="RefSeq" id="WP_068704772.1">
    <property type="nucleotide sequence ID" value="NZ_BDCR01000004.1"/>
</dbReference>
<comment type="caution">
    <text evidence="11">The sequence shown here is derived from an EMBL/GenBank/DDBJ whole genome shotgun (WGS) entry which is preliminary data.</text>
</comment>
<reference evidence="12" key="2">
    <citation type="journal article" date="2017" name="Genome Announc.">
        <title>Draft genome sequence of Paludibacter jiangxiensis NM7(T), a propionate-producing fermentative bacterium.</title>
        <authorList>
            <person name="Qiu Y.-L."/>
            <person name="Tourlousse D.M."/>
            <person name="Matsuura N."/>
            <person name="Ohashi A."/>
            <person name="Sekiguchi Y."/>
        </authorList>
    </citation>
    <scope>NUCLEOTIDE SEQUENCE [LARGE SCALE GENOMIC DNA]</scope>
    <source>
        <strain evidence="12">NM7</strain>
    </source>
</reference>
<feature type="active site" description="Charge relay system" evidence="7">
    <location>
        <position position="160"/>
    </location>
</feature>
<protein>
    <submittedName>
        <fullName evidence="11">Do/DeqQ family serine protease</fullName>
    </submittedName>
</protein>
<dbReference type="Pfam" id="PF13365">
    <property type="entry name" value="Trypsin_2"/>
    <property type="match status" value="1"/>
</dbReference>
<keyword evidence="12" id="KW-1185">Reference proteome</keyword>
<name>A0A171ABP8_9BACT</name>
<dbReference type="Pfam" id="PF13180">
    <property type="entry name" value="PDZ_2"/>
    <property type="match status" value="1"/>
</dbReference>
<dbReference type="Gene3D" id="2.30.42.10">
    <property type="match status" value="2"/>
</dbReference>
<feature type="binding site" evidence="8">
    <location>
        <position position="130"/>
    </location>
    <ligand>
        <name>substrate</name>
    </ligand>
</feature>
<accession>A0A171ABP8</accession>
<dbReference type="GO" id="GO:0004252">
    <property type="term" value="F:serine-type endopeptidase activity"/>
    <property type="evidence" value="ECO:0007669"/>
    <property type="project" value="InterPro"/>
</dbReference>
<evidence type="ECO:0000256" key="8">
    <source>
        <dbReference type="PIRSR" id="PIRSR611782-2"/>
    </source>
</evidence>
<dbReference type="PROSITE" id="PS50106">
    <property type="entry name" value="PDZ"/>
    <property type="match status" value="1"/>
</dbReference>
<evidence type="ECO:0000313" key="11">
    <source>
        <dbReference type="EMBL" id="GAT63490.1"/>
    </source>
</evidence>
<evidence type="ECO:0000256" key="6">
    <source>
        <dbReference type="ARBA" id="ARBA00022825"/>
    </source>
</evidence>
<evidence type="ECO:0000259" key="10">
    <source>
        <dbReference type="PROSITE" id="PS50106"/>
    </source>
</evidence>
<evidence type="ECO:0000256" key="3">
    <source>
        <dbReference type="ARBA" id="ARBA00022729"/>
    </source>
</evidence>
<dbReference type="InterPro" id="IPR011782">
    <property type="entry name" value="Pept_S1C_Do"/>
</dbReference>
<dbReference type="OrthoDB" id="9758917at2"/>
<keyword evidence="5" id="KW-0378">Hydrolase</keyword>
<evidence type="ECO:0000256" key="2">
    <source>
        <dbReference type="ARBA" id="ARBA00022670"/>
    </source>
</evidence>
<reference evidence="12" key="1">
    <citation type="submission" date="2016-04" db="EMBL/GenBank/DDBJ databases">
        <title>Draft genome sequence of Paludibacter jiangxiensis strain NM7.</title>
        <authorList>
            <person name="Qiu Y."/>
            <person name="Matsuura N."/>
            <person name="Ohashi A."/>
            <person name="Tourlousse M.D."/>
            <person name="Sekiguchi Y."/>
        </authorList>
    </citation>
    <scope>NUCLEOTIDE SEQUENCE [LARGE SCALE GENOMIC DNA]</scope>
    <source>
        <strain evidence="12">NM7</strain>
    </source>
</reference>
<feature type="signal peptide" evidence="9">
    <location>
        <begin position="1"/>
        <end position="20"/>
    </location>
</feature>
<feature type="binding site" evidence="8">
    <location>
        <position position="75"/>
    </location>
    <ligand>
        <name>substrate</name>
    </ligand>
</feature>
<keyword evidence="4" id="KW-0677">Repeat</keyword>
<feature type="domain" description="PDZ" evidence="10">
    <location>
        <begin position="276"/>
        <end position="347"/>
    </location>
</feature>
<keyword evidence="2 11" id="KW-0645">Protease</keyword>
<dbReference type="SMART" id="SM00228">
    <property type="entry name" value="PDZ"/>
    <property type="match status" value="2"/>
</dbReference>
<comment type="similarity">
    <text evidence="1">Belongs to the peptidase S1C family.</text>
</comment>
<gene>
    <name evidence="11" type="ORF">PJIAN_428</name>
</gene>
<dbReference type="PANTHER" id="PTHR22939:SF129">
    <property type="entry name" value="SERINE PROTEASE HTRA2, MITOCHONDRIAL"/>
    <property type="match status" value="1"/>
</dbReference>
<evidence type="ECO:0000256" key="4">
    <source>
        <dbReference type="ARBA" id="ARBA00022737"/>
    </source>
</evidence>
<dbReference type="PANTHER" id="PTHR22939">
    <property type="entry name" value="SERINE PROTEASE FAMILY S1C HTRA-RELATED"/>
    <property type="match status" value="1"/>
</dbReference>
<dbReference type="SUPFAM" id="SSF50494">
    <property type="entry name" value="Trypsin-like serine proteases"/>
    <property type="match status" value="1"/>
</dbReference>
<proteinExistence type="inferred from homology"/>
<feature type="binding site" evidence="8">
    <location>
        <begin position="235"/>
        <end position="237"/>
    </location>
    <ligand>
        <name>substrate</name>
    </ligand>
</feature>
<dbReference type="InterPro" id="IPR001478">
    <property type="entry name" value="PDZ"/>
</dbReference>
<evidence type="ECO:0000256" key="9">
    <source>
        <dbReference type="SAM" id="SignalP"/>
    </source>
</evidence>
<dbReference type="PRINTS" id="PR00834">
    <property type="entry name" value="PROTEASES2C"/>
</dbReference>